<evidence type="ECO:0008006" key="4">
    <source>
        <dbReference type="Google" id="ProtNLM"/>
    </source>
</evidence>
<sequence>MTHLFVPETTCRNIPAAHTFSSDVQPNIAETSKSSQPMVPVSPTAPTETQDQHRDAPPQEQSSPQDDRKAHSSPPPQFKQQSSESPEVKPQLNPAATSFYPRTIHPSMPHSLYARGAPQANTVTRSEGSDMSEFARFMVSRELISTSLSKFDDRAENYRAWKATFKAIIADLNLSAELYLMVIWLGPESTNHIKSLRTVYVGQAEASLAAAWQRLERTYGSAEAIEKSLFKRLQNIPRINLKEAHKLLDLSDLLIELELAKRVPRLSGLSYLDTAHGVNSIVSKLPHSLQEKWAVCVSRYKSSHDVTFPPFIQFCKFIDEQAQMRNDPSLDFLESNTAAPATPSSRYESVAHRRKDSRNSVSFRKTNLPSPAVPADKQDTIPSRDKSFNRECPIHKRPHSLNKCRGFRSETMQERKKILSELGVCFKCCASSEHMAMDCKSSIKCEECYSDRHPSALHPASVTGDPAVAVTSGPATNHGEEPQNHAKSTTAVSCSCSEVCGENQSAKCCSRICLISLSRRATREGSKNICHH</sequence>
<feature type="compositionally biased region" description="Polar residues" evidence="1">
    <location>
        <begin position="22"/>
        <end position="37"/>
    </location>
</feature>
<evidence type="ECO:0000313" key="2">
    <source>
        <dbReference type="EMBL" id="CAJ0962816.1"/>
    </source>
</evidence>
<feature type="compositionally biased region" description="Polar residues" evidence="1">
    <location>
        <begin position="334"/>
        <end position="347"/>
    </location>
</feature>
<dbReference type="EMBL" id="CAUEEQ010055932">
    <property type="protein sequence ID" value="CAJ0962816.1"/>
    <property type="molecule type" value="Genomic_DNA"/>
</dbReference>
<organism evidence="2 3">
    <name type="scientific">Ranitomeya imitator</name>
    <name type="common">mimic poison frog</name>
    <dbReference type="NCBI Taxonomy" id="111125"/>
    <lineage>
        <taxon>Eukaryota</taxon>
        <taxon>Metazoa</taxon>
        <taxon>Chordata</taxon>
        <taxon>Craniata</taxon>
        <taxon>Vertebrata</taxon>
        <taxon>Euteleostomi</taxon>
        <taxon>Amphibia</taxon>
        <taxon>Batrachia</taxon>
        <taxon>Anura</taxon>
        <taxon>Neobatrachia</taxon>
        <taxon>Hyloidea</taxon>
        <taxon>Dendrobatidae</taxon>
        <taxon>Dendrobatinae</taxon>
        <taxon>Ranitomeya</taxon>
    </lineage>
</organism>
<dbReference type="Proteomes" id="UP001176940">
    <property type="component" value="Unassembled WGS sequence"/>
</dbReference>
<comment type="caution">
    <text evidence="2">The sequence shown here is derived from an EMBL/GenBank/DDBJ whole genome shotgun (WGS) entry which is preliminary data.</text>
</comment>
<evidence type="ECO:0000313" key="3">
    <source>
        <dbReference type="Proteomes" id="UP001176940"/>
    </source>
</evidence>
<proteinExistence type="predicted"/>
<reference evidence="2" key="1">
    <citation type="submission" date="2023-07" db="EMBL/GenBank/DDBJ databases">
        <authorList>
            <person name="Stuckert A."/>
        </authorList>
    </citation>
    <scope>NUCLEOTIDE SEQUENCE</scope>
</reference>
<feature type="compositionally biased region" description="Basic and acidic residues" evidence="1">
    <location>
        <begin position="376"/>
        <end position="392"/>
    </location>
</feature>
<keyword evidence="3" id="KW-1185">Reference proteome</keyword>
<feature type="region of interest" description="Disordered" evidence="1">
    <location>
        <begin position="332"/>
        <end position="392"/>
    </location>
</feature>
<gene>
    <name evidence="2" type="ORF">RIMI_LOCUS18391313</name>
</gene>
<feature type="compositionally biased region" description="Polar residues" evidence="1">
    <location>
        <begin position="359"/>
        <end position="369"/>
    </location>
</feature>
<dbReference type="PANTHER" id="PTHR47331">
    <property type="entry name" value="PHD-TYPE DOMAIN-CONTAINING PROTEIN"/>
    <property type="match status" value="1"/>
</dbReference>
<evidence type="ECO:0000256" key="1">
    <source>
        <dbReference type="SAM" id="MobiDB-lite"/>
    </source>
</evidence>
<dbReference type="PANTHER" id="PTHR47331:SF7">
    <property type="match status" value="1"/>
</dbReference>
<feature type="region of interest" description="Disordered" evidence="1">
    <location>
        <begin position="22"/>
        <end position="130"/>
    </location>
</feature>
<name>A0ABN9MCY0_9NEOB</name>
<accession>A0ABN9MCY0</accession>
<protein>
    <recommendedName>
        <fullName evidence="4">Gag protein</fullName>
    </recommendedName>
</protein>